<dbReference type="CDD" id="cd00367">
    <property type="entry name" value="PTS-HPr_like"/>
    <property type="match status" value="1"/>
</dbReference>
<keyword evidence="13" id="KW-0479">Metal-binding</keyword>
<keyword evidence="8" id="KW-0813">Transport</keyword>
<dbReference type="Pfam" id="PF00381">
    <property type="entry name" value="PTS-HPr"/>
    <property type="match status" value="1"/>
</dbReference>
<dbReference type="Pfam" id="PF00358">
    <property type="entry name" value="PTS_EIIA_1"/>
    <property type="match status" value="1"/>
</dbReference>
<evidence type="ECO:0000256" key="6">
    <source>
        <dbReference type="ARBA" id="ARBA00012232"/>
    </source>
</evidence>
<feature type="domain" description="PTS EIIA type-1" evidence="16">
    <location>
        <begin position="32"/>
        <end position="136"/>
    </location>
</feature>
<dbReference type="InterPro" id="IPR000121">
    <property type="entry name" value="PEP_util_C"/>
</dbReference>
<comment type="subcellular location">
    <subcellularLocation>
        <location evidence="4">Cytoplasm</location>
    </subcellularLocation>
</comment>
<protein>
    <recommendedName>
        <fullName evidence="7">Phosphocarrier protein HPr</fullName>
        <ecNumber evidence="6">2.7.3.9</ecNumber>
    </recommendedName>
</protein>
<dbReference type="InterPro" id="IPR006318">
    <property type="entry name" value="PTS_EI-like"/>
</dbReference>
<dbReference type="PANTHER" id="PTHR46244">
    <property type="entry name" value="PHOSPHOENOLPYRUVATE-PROTEIN PHOSPHOTRANSFERASE"/>
    <property type="match status" value="1"/>
</dbReference>
<evidence type="ECO:0000256" key="15">
    <source>
        <dbReference type="ARBA" id="ARBA00022842"/>
    </source>
</evidence>
<keyword evidence="14" id="KW-0418">Kinase</keyword>
<evidence type="ECO:0000256" key="10">
    <source>
        <dbReference type="ARBA" id="ARBA00022597"/>
    </source>
</evidence>
<dbReference type="Gene3D" id="1.10.274.10">
    <property type="entry name" value="PtsI, HPr-binding domain"/>
    <property type="match status" value="1"/>
</dbReference>
<dbReference type="Pfam" id="PF02896">
    <property type="entry name" value="PEP-utilizers_C"/>
    <property type="match status" value="1"/>
</dbReference>
<evidence type="ECO:0000259" key="17">
    <source>
        <dbReference type="PROSITE" id="PS51350"/>
    </source>
</evidence>
<keyword evidence="12" id="KW-0598">Phosphotransferase system</keyword>
<dbReference type="InterPro" id="IPR011055">
    <property type="entry name" value="Dup_hybrid_motif"/>
</dbReference>
<dbReference type="SUPFAM" id="SSF51261">
    <property type="entry name" value="Duplicated hybrid motif"/>
    <property type="match status" value="1"/>
</dbReference>
<dbReference type="Pfam" id="PF05524">
    <property type="entry name" value="PEP-utilisers_N"/>
    <property type="match status" value="1"/>
</dbReference>
<proteinExistence type="inferred from homology"/>
<dbReference type="NCBIfam" id="TIGR01417">
    <property type="entry name" value="PTS_I_fam"/>
    <property type="match status" value="1"/>
</dbReference>
<organism evidence="18 19">
    <name type="scientific">Leptolyngbya subtilissima DQ-A4</name>
    <dbReference type="NCBI Taxonomy" id="2933933"/>
    <lineage>
        <taxon>Bacteria</taxon>
        <taxon>Bacillati</taxon>
        <taxon>Cyanobacteriota</taxon>
        <taxon>Cyanophyceae</taxon>
        <taxon>Leptolyngbyales</taxon>
        <taxon>Leptolyngbyaceae</taxon>
        <taxon>Leptolyngbya group</taxon>
        <taxon>Leptolyngbya</taxon>
    </lineage>
</organism>
<dbReference type="InterPro" id="IPR001020">
    <property type="entry name" value="PTS_HPr_His_P_site"/>
</dbReference>
<evidence type="ECO:0000313" key="19">
    <source>
        <dbReference type="Proteomes" id="UP001482513"/>
    </source>
</evidence>
<comment type="catalytic activity">
    <reaction evidence="1">
        <text>L-histidyl-[protein] + phosphoenolpyruvate = N(pros)-phospho-L-histidyl-[protein] + pyruvate</text>
        <dbReference type="Rhea" id="RHEA:23880"/>
        <dbReference type="Rhea" id="RHEA-COMP:9745"/>
        <dbReference type="Rhea" id="RHEA-COMP:9746"/>
        <dbReference type="ChEBI" id="CHEBI:15361"/>
        <dbReference type="ChEBI" id="CHEBI:29979"/>
        <dbReference type="ChEBI" id="CHEBI:58702"/>
        <dbReference type="ChEBI" id="CHEBI:64837"/>
        <dbReference type="EC" id="2.7.3.9"/>
    </reaction>
</comment>
<dbReference type="InterPro" id="IPR036637">
    <property type="entry name" value="Phosphohistidine_dom_sf"/>
</dbReference>
<keyword evidence="11 18" id="KW-0808">Transferase</keyword>
<dbReference type="Gene3D" id="3.20.20.60">
    <property type="entry name" value="Phosphoenolpyruvate-binding domains"/>
    <property type="match status" value="1"/>
</dbReference>
<comment type="function">
    <text evidence="3">General (non sugar-specific) component of the phosphoenolpyruvate-dependent sugar phosphotransferase system (sugar PTS). This major carbohydrate active-transport system catalyzes the phosphorylation of incoming sugar substrates concomitantly with their translocation across the cell membrane. The phosphoryl group from phosphoenolpyruvate (PEP) is transferred to the phosphoryl carrier protein HPr by enzyme I. Phospho-HPr then transfers it to the PTS EIIA domain.</text>
</comment>
<dbReference type="PROSITE" id="PS00371">
    <property type="entry name" value="PTS_EIIA_TYPE_1_HIS"/>
    <property type="match status" value="1"/>
</dbReference>
<evidence type="ECO:0000256" key="2">
    <source>
        <dbReference type="ARBA" id="ARBA00001946"/>
    </source>
</evidence>
<keyword evidence="9" id="KW-0963">Cytoplasm</keyword>
<evidence type="ECO:0000256" key="5">
    <source>
        <dbReference type="ARBA" id="ARBA00007837"/>
    </source>
</evidence>
<dbReference type="NCBIfam" id="TIGR01003">
    <property type="entry name" value="PTS_HPr_family"/>
    <property type="match status" value="1"/>
</dbReference>
<dbReference type="InterPro" id="IPR050499">
    <property type="entry name" value="PEP-utilizing_PTS_enzyme"/>
</dbReference>
<comment type="caution">
    <text evidence="18">The sequence shown here is derived from an EMBL/GenBank/DDBJ whole genome shotgun (WGS) entry which is preliminary data.</text>
</comment>
<evidence type="ECO:0000256" key="13">
    <source>
        <dbReference type="ARBA" id="ARBA00022723"/>
    </source>
</evidence>
<evidence type="ECO:0000256" key="9">
    <source>
        <dbReference type="ARBA" id="ARBA00022490"/>
    </source>
</evidence>
<dbReference type="InterPro" id="IPR035895">
    <property type="entry name" value="HPr-like_sf"/>
</dbReference>
<dbReference type="GO" id="GO:0008965">
    <property type="term" value="F:phosphoenolpyruvate-protein phosphotransferase activity"/>
    <property type="evidence" value="ECO:0007669"/>
    <property type="project" value="UniProtKB-EC"/>
</dbReference>
<dbReference type="PRINTS" id="PR01736">
    <property type="entry name" value="PHPHTRNFRASE"/>
</dbReference>
<dbReference type="PROSITE" id="PS00369">
    <property type="entry name" value="PTS_HPR_HIS"/>
    <property type="match status" value="1"/>
</dbReference>
<dbReference type="InterPro" id="IPR023151">
    <property type="entry name" value="PEP_util_CS"/>
</dbReference>
<dbReference type="InterPro" id="IPR040442">
    <property type="entry name" value="Pyrv_kinase-like_dom_sf"/>
</dbReference>
<keyword evidence="10" id="KW-0762">Sugar transport</keyword>
<dbReference type="SUPFAM" id="SSF52009">
    <property type="entry name" value="Phosphohistidine domain"/>
    <property type="match status" value="1"/>
</dbReference>
<dbReference type="InterPro" id="IPR008279">
    <property type="entry name" value="PEP-util_enz_mobile_dom"/>
</dbReference>
<dbReference type="InterPro" id="IPR001127">
    <property type="entry name" value="PTS_EIIA_1_perm"/>
</dbReference>
<dbReference type="Gene3D" id="3.50.30.10">
    <property type="entry name" value="Phosphohistidine domain"/>
    <property type="match status" value="1"/>
</dbReference>
<dbReference type="InterPro" id="IPR008731">
    <property type="entry name" value="PTS_EIN"/>
</dbReference>
<evidence type="ECO:0000256" key="1">
    <source>
        <dbReference type="ARBA" id="ARBA00000683"/>
    </source>
</evidence>
<dbReference type="PROSITE" id="PS00742">
    <property type="entry name" value="PEP_ENZYMES_2"/>
    <property type="match status" value="1"/>
</dbReference>
<accession>A0ABV0K2B3</accession>
<sequence>MTALEAPPTKTNSLVLTAPLSGLVVPIDTVPDPVFAQKMVGDGVSIDPTSQVLLAPCDGDILQIHSASHAVTVKTAGGIEILMHIGLDTVALKGEGFTARVKVGDRVKSGDILIEFDADYIALHARSLLTQIVVTNSDRVAEFRPANGMVNAARNMVLELVLVGETTASKAETGDTMTSEAIVIPNPVGLHARPAAVLAQLAKKYQSAIRLHRGSDSANVRSVVAIMGLEIGRGETVTLEATGADAATAIADLSTALRDGLGEEGAAPVTTAAASVAQADISAPAPRPKSDDPNIILGVAASPGVAVGNTYRQQRQALRIDETADSPKDEHRKLARAIDQAALEIESLRAKVHGQGDPSKAAIFAAHQELLEDPELIDSTTSAIDQGKSAAFAWQQTYTTQADTLARLKSELLAQRANDLRDVGDRVLRILTGVKAEALVLPANSILLAEDLTPSDMANLDPARVVGFATVAGGATSHVAILARSMGIPAIAGIEPRILDLADGTPVILDGTKGRVRLNASVDELEQTQNRIARQKAKQAKDLEHAFAPAITQDGQQIEVVANIGSQKDAEASLNVGGEGVGLLRTEFVFMEASSAPTEDEQEAIYAGILRVLGDRPMIIRTLDVGGDKPLPYLPMAHEENPFLGERGIRLGFDRPELMRTQFRAILRASTAGKARVMFPMIARMEELEMAKAVMEEERQKLGVPPIEIGIMVEVPAAAVSAERFAQHVDFFSIGTNDLTQYTLAMDRGHPKLAPYVDALNPSVLRMIDLTVRGADKHGKWVGICGGMAGDPQAVPILMGLGVKELSVSVPVIPAVKAQVRALSYSHCQELAQQALNLDSAAQVRDLVPLEEV</sequence>
<keyword evidence="19" id="KW-1185">Reference proteome</keyword>
<dbReference type="RefSeq" id="WP_190697045.1">
    <property type="nucleotide sequence ID" value="NZ_JAMPKX010000002.1"/>
</dbReference>
<dbReference type="PANTHER" id="PTHR46244:SF6">
    <property type="entry name" value="PHOSPHOENOLPYRUVATE-PROTEIN PHOSPHOTRANSFERASE"/>
    <property type="match status" value="1"/>
</dbReference>
<evidence type="ECO:0000313" key="18">
    <source>
        <dbReference type="EMBL" id="MEP0946915.1"/>
    </source>
</evidence>
<gene>
    <name evidence="18" type="primary">ptsP</name>
    <name evidence="18" type="ORF">NC992_08530</name>
</gene>
<name>A0ABV0K2B3_9CYAN</name>
<evidence type="ECO:0000256" key="7">
    <source>
        <dbReference type="ARBA" id="ARBA00020422"/>
    </source>
</evidence>
<evidence type="ECO:0000256" key="14">
    <source>
        <dbReference type="ARBA" id="ARBA00022777"/>
    </source>
</evidence>
<feature type="domain" description="HPr" evidence="17">
    <location>
        <begin position="177"/>
        <end position="264"/>
    </location>
</feature>
<dbReference type="PROSITE" id="PS51350">
    <property type="entry name" value="PTS_HPR_DOM"/>
    <property type="match status" value="1"/>
</dbReference>
<keyword evidence="15" id="KW-0460">Magnesium</keyword>
<dbReference type="PROSITE" id="PS51093">
    <property type="entry name" value="PTS_EIIA_TYPE_1"/>
    <property type="match status" value="1"/>
</dbReference>
<dbReference type="InterPro" id="IPR036618">
    <property type="entry name" value="PtsI_HPr-bd_sf"/>
</dbReference>
<dbReference type="PRINTS" id="PR00107">
    <property type="entry name" value="PHOSPHOCPHPR"/>
</dbReference>
<comment type="cofactor">
    <cofactor evidence="2">
        <name>Mg(2+)</name>
        <dbReference type="ChEBI" id="CHEBI:18420"/>
    </cofactor>
</comment>
<dbReference type="Proteomes" id="UP001482513">
    <property type="component" value="Unassembled WGS sequence"/>
</dbReference>
<dbReference type="Gene3D" id="3.30.1340.10">
    <property type="entry name" value="HPr-like"/>
    <property type="match status" value="1"/>
</dbReference>
<comment type="similarity">
    <text evidence="5">Belongs to the PEP-utilizing enzyme family.</text>
</comment>
<evidence type="ECO:0000256" key="8">
    <source>
        <dbReference type="ARBA" id="ARBA00022448"/>
    </source>
</evidence>
<dbReference type="SUPFAM" id="SSF51621">
    <property type="entry name" value="Phosphoenolpyruvate/pyruvate domain"/>
    <property type="match status" value="1"/>
</dbReference>
<evidence type="ECO:0000256" key="3">
    <source>
        <dbReference type="ARBA" id="ARBA00003681"/>
    </source>
</evidence>
<evidence type="ECO:0000256" key="4">
    <source>
        <dbReference type="ARBA" id="ARBA00004496"/>
    </source>
</evidence>
<dbReference type="InterPro" id="IPR000032">
    <property type="entry name" value="HPr-like"/>
</dbReference>
<dbReference type="SUPFAM" id="SSF55594">
    <property type="entry name" value="HPr-like"/>
    <property type="match status" value="1"/>
</dbReference>
<evidence type="ECO:0000256" key="11">
    <source>
        <dbReference type="ARBA" id="ARBA00022679"/>
    </source>
</evidence>
<dbReference type="Gene3D" id="2.70.70.10">
    <property type="entry name" value="Glucose Permease (Domain IIA)"/>
    <property type="match status" value="1"/>
</dbReference>
<dbReference type="Pfam" id="PF00391">
    <property type="entry name" value="PEP-utilizers"/>
    <property type="match status" value="1"/>
</dbReference>
<reference evidence="18 19" key="1">
    <citation type="submission" date="2022-04" db="EMBL/GenBank/DDBJ databases">
        <title>Positive selection, recombination, and allopatry shape intraspecific diversity of widespread and dominant cyanobacteria.</title>
        <authorList>
            <person name="Wei J."/>
            <person name="Shu W."/>
            <person name="Hu C."/>
        </authorList>
    </citation>
    <scope>NUCLEOTIDE SEQUENCE [LARGE SCALE GENOMIC DNA]</scope>
    <source>
        <strain evidence="18 19">DQ-A4</strain>
    </source>
</reference>
<dbReference type="SUPFAM" id="SSF47831">
    <property type="entry name" value="Enzyme I of the PEP:sugar phosphotransferase system HPr-binding (sub)domain"/>
    <property type="match status" value="1"/>
</dbReference>
<dbReference type="InterPro" id="IPR015813">
    <property type="entry name" value="Pyrv/PenolPyrv_kinase-like_dom"/>
</dbReference>
<dbReference type="EMBL" id="JAMPKX010000002">
    <property type="protein sequence ID" value="MEP0946915.1"/>
    <property type="molecule type" value="Genomic_DNA"/>
</dbReference>
<dbReference type="EC" id="2.7.3.9" evidence="6"/>
<evidence type="ECO:0000256" key="12">
    <source>
        <dbReference type="ARBA" id="ARBA00022683"/>
    </source>
</evidence>
<dbReference type="NCBIfam" id="TIGR00830">
    <property type="entry name" value="PTBA"/>
    <property type="match status" value="1"/>
</dbReference>
<evidence type="ECO:0000259" key="16">
    <source>
        <dbReference type="PROSITE" id="PS51093"/>
    </source>
</evidence>